<dbReference type="Pfam" id="PF07725">
    <property type="entry name" value="LRR_3"/>
    <property type="match status" value="1"/>
</dbReference>
<dbReference type="Proteomes" id="UP000327157">
    <property type="component" value="Chromosome 7"/>
</dbReference>
<dbReference type="PANTHER" id="PTHR11017:SF573">
    <property type="entry name" value="ADP-RIBOSYL CYCLASE_CYCLIC ADP-RIBOSE HYDROLASE"/>
    <property type="match status" value="1"/>
</dbReference>
<evidence type="ECO:0000313" key="10">
    <source>
        <dbReference type="Proteomes" id="UP000327157"/>
    </source>
</evidence>
<evidence type="ECO:0000256" key="2">
    <source>
        <dbReference type="ARBA" id="ARBA00022614"/>
    </source>
</evidence>
<dbReference type="InterPro" id="IPR058546">
    <property type="entry name" value="RPS4B/Roq1-like_LRR"/>
</dbReference>
<reference evidence="9 10" key="3">
    <citation type="submission" date="2019-11" db="EMBL/GenBank/DDBJ databases">
        <title>A de novo genome assembly of a pear dwarfing rootstock.</title>
        <authorList>
            <person name="Wang F."/>
            <person name="Wang J."/>
            <person name="Li S."/>
            <person name="Zhang Y."/>
            <person name="Fang M."/>
            <person name="Ma L."/>
            <person name="Zhao Y."/>
            <person name="Jiang S."/>
        </authorList>
    </citation>
    <scope>NUCLEOTIDE SEQUENCE [LARGE SCALE GENOMIC DNA]</scope>
    <source>
        <strain evidence="9">S2</strain>
        <tissue evidence="9">Leaf</tissue>
    </source>
</reference>
<dbReference type="InterPro" id="IPR011713">
    <property type="entry name" value="Leu-rich_rpt_3"/>
</dbReference>
<keyword evidence="2" id="KW-0433">Leucine-rich repeat</keyword>
<accession>A0A5N5F0C1</accession>
<dbReference type="Pfam" id="PF00931">
    <property type="entry name" value="NB-ARC"/>
    <property type="match status" value="1"/>
</dbReference>
<dbReference type="GO" id="GO:0043531">
    <property type="term" value="F:ADP binding"/>
    <property type="evidence" value="ECO:0007669"/>
    <property type="project" value="InterPro"/>
</dbReference>
<dbReference type="InterPro" id="IPR044974">
    <property type="entry name" value="Disease_R_plants"/>
</dbReference>
<gene>
    <name evidence="9" type="ORF">D8674_031916</name>
</gene>
<dbReference type="FunFam" id="3.40.50.10140:FF:000007">
    <property type="entry name" value="Disease resistance protein (TIR-NBS-LRR class)"/>
    <property type="match status" value="1"/>
</dbReference>
<keyword evidence="3" id="KW-0677">Repeat</keyword>
<dbReference type="Pfam" id="PF23952">
    <property type="entry name" value="LRR_EndoS"/>
    <property type="match status" value="1"/>
</dbReference>
<dbReference type="Gene3D" id="1.10.8.430">
    <property type="entry name" value="Helical domain of apoptotic protease-activating factors"/>
    <property type="match status" value="1"/>
</dbReference>
<dbReference type="InterPro" id="IPR002182">
    <property type="entry name" value="NB-ARC"/>
</dbReference>
<keyword evidence="4" id="KW-0378">Hydrolase</keyword>
<dbReference type="GO" id="GO:0051707">
    <property type="term" value="P:response to other organism"/>
    <property type="evidence" value="ECO:0007669"/>
    <property type="project" value="UniProtKB-ARBA"/>
</dbReference>
<dbReference type="InterPro" id="IPR032675">
    <property type="entry name" value="LRR_dom_sf"/>
</dbReference>
<evidence type="ECO:0000256" key="4">
    <source>
        <dbReference type="ARBA" id="ARBA00022801"/>
    </source>
</evidence>
<evidence type="ECO:0000256" key="7">
    <source>
        <dbReference type="ARBA" id="ARBA00047304"/>
    </source>
</evidence>
<sequence length="1557" mass="176164">MASSSSSGLGWKYDVFINFRGEDTRRGFVSHLYNALAKKPINAFIDAEKLRKGDHLSELLTAIRESRISIVVFSQDYASSTWCLKELVQILECKDTNKQIVLPIFYEVDPSDVRKRKRSFAEAFAQHDRDSNAEMEEVRSWTSALTTATSLSGWDSRNYENDAVLIEEIVEDVYRKLIDISSSSWKENGLVEMDSHMHKMHLLLYPSEGETNDVRVVGIWGMGGLGKTTIAKAVYDEIACRFAACCFLKNVKEGFMKHGELHMQTQLLSSISDNKVGSSHISSKGFQVMLKSLGQRKVLIVVDDVDKLEQIEALLGEQHSFGGGSRIIITSRDSQLLSIADEIYNPKTLSDSGALKLFRQHAFRNNQPTRDYDDLSNRVVEYAQGLPLALKVLGAFLRNKTIREWEDELEKIRKIPRRGIHDVLKSSFDGLDETEKDIFLDIACFFKGMEKDHATRILDGCGFHPHTGIRVLIDRALITVSEKGELEMHDSLEEMGREIVRQESIKEPGGRSRLWSYEDVHHVLTQNTATKAIESIIVDFSYSDWVCLNAEAFVSMTQLRLIKINLKDSVSKHDYCKHPLIGPYKLLNLRYLSWFEFPLKSLPSNFQFKNLVELDMQFSLIDRLWEGTQTLEKLKFINLSYCEYLKETPDFTNVPNLERLILQCCTSLVEVHPSISTLTNLVLLNLNSCHELKILPSNIRMKSLKTFNLFGCWSLEMFPEISEVIEGLEELDLCGSRIKELPPSINNLTGLSHFNLKDCKELKSLPSKIRMRSLKTFNLSGCSNLEMFPEISEGMEELKELNLSWSKIKELPSSINNLTGLSHLNLEHCMELKSLPSNIRMKSLKTFSLYGCSNLEMFPEILEGSKIKELPSSINNLTGLSHLNLIICQELKSLPSSIRMKSLKTFNLYGCSSLEMFPEILEGMEELEELNLSCSKIKELPLSINNLTGLSHFKLKNCKELKSLPSCIHMKCLKTFNLYGCSNLEMFPSISEGIEGLEELDLSGSRIKELPPSINNLTGLSHLNLSNCKELKRLPSSIRMKSLKTFSFFGCSSLEMFPEILEVIEGLEELDLSGSRIKELTLSINNLIGLSHLNLSNCKELKILPSKIRMRSLKTFNLSGCSSLEMFPEISEVIEGLEELDLSGSRIKELPPSINNLTGLSHLNLSNCKELKILPSKIRMRSLKTFNLSGCSNLIMFPEISEVIEGLEELDLSGSRIKELPRSINNLTGLSHLNLSNCKELKILPGKIRMRSLKTFNLSSCSSLEMFPEISEGMQELEELNLSGSKIKELPLSINNLTGLSHFNLKDCKELKSLPSCIHMKCLKTFNLYGCSSLEMFPSISEGIEGLEKLDLPCSKIKELSPSINNLTRLCHLNLHDCKELKSLPSSICMKSLKSFDLYGCWSLEMFPEISEEIEGLKVLDLSGSKIKEMPSSINNLTGLNLLKLENCKELKSLPSSICQLKSLVSLSLSGCTKFDVFPSIEENMEGLRNLFLDGTSIKELSPWIERLTELRYLYLRDCKSLVHRPNTLCNLYLYDPLEDAYRRLGLSPSPPQPLNF</sequence>
<reference evidence="10" key="2">
    <citation type="submission" date="2019-10" db="EMBL/GenBank/DDBJ databases">
        <title>A de novo genome assembly of a pear dwarfing rootstock.</title>
        <authorList>
            <person name="Wang F."/>
            <person name="Wang J."/>
            <person name="Li S."/>
            <person name="Zhang Y."/>
            <person name="Fang M."/>
            <person name="Ma L."/>
            <person name="Zhao Y."/>
            <person name="Jiang S."/>
        </authorList>
    </citation>
    <scope>NUCLEOTIDE SEQUENCE [LARGE SCALE GENOMIC DNA]</scope>
</reference>
<dbReference type="InterPro" id="IPR042197">
    <property type="entry name" value="Apaf_helical"/>
</dbReference>
<dbReference type="Pfam" id="PF23598">
    <property type="entry name" value="LRR_14"/>
    <property type="match status" value="1"/>
</dbReference>
<dbReference type="InterPro" id="IPR058192">
    <property type="entry name" value="WHD_ROQ1-like"/>
</dbReference>
<comment type="caution">
    <text evidence="9">The sequence shown here is derived from an EMBL/GenBank/DDBJ whole genome shotgun (WGS) entry which is preliminary data.</text>
</comment>
<organism evidence="9 10">
    <name type="scientific">Pyrus ussuriensis x Pyrus communis</name>
    <dbReference type="NCBI Taxonomy" id="2448454"/>
    <lineage>
        <taxon>Eukaryota</taxon>
        <taxon>Viridiplantae</taxon>
        <taxon>Streptophyta</taxon>
        <taxon>Embryophyta</taxon>
        <taxon>Tracheophyta</taxon>
        <taxon>Spermatophyta</taxon>
        <taxon>Magnoliopsida</taxon>
        <taxon>eudicotyledons</taxon>
        <taxon>Gunneridae</taxon>
        <taxon>Pentapetalae</taxon>
        <taxon>rosids</taxon>
        <taxon>fabids</taxon>
        <taxon>Rosales</taxon>
        <taxon>Rosaceae</taxon>
        <taxon>Amygdaloideae</taxon>
        <taxon>Maleae</taxon>
        <taxon>Pyrus</taxon>
    </lineage>
</organism>
<dbReference type="Gene3D" id="3.80.10.10">
    <property type="entry name" value="Ribonuclease Inhibitor"/>
    <property type="match status" value="6"/>
</dbReference>
<dbReference type="EC" id="3.2.2.6" evidence="1"/>
<dbReference type="FunFam" id="1.10.8.430:FF:000002">
    <property type="entry name" value="Disease resistance protein (TIR-NBS-LRR class)"/>
    <property type="match status" value="1"/>
</dbReference>
<dbReference type="SMART" id="SM00255">
    <property type="entry name" value="TIR"/>
    <property type="match status" value="1"/>
</dbReference>
<name>A0A5N5F0C1_9ROSA</name>
<dbReference type="GO" id="GO:0061809">
    <property type="term" value="F:NAD+ nucleosidase activity, cyclic ADP-ribose generating"/>
    <property type="evidence" value="ECO:0007669"/>
    <property type="project" value="UniProtKB-EC"/>
</dbReference>
<dbReference type="PROSITE" id="PS50104">
    <property type="entry name" value="TIR"/>
    <property type="match status" value="1"/>
</dbReference>
<dbReference type="SUPFAM" id="SSF52200">
    <property type="entry name" value="Toll/Interleukin receptor TIR domain"/>
    <property type="match status" value="1"/>
</dbReference>
<keyword evidence="10" id="KW-1185">Reference proteome</keyword>
<dbReference type="InterPro" id="IPR003591">
    <property type="entry name" value="Leu-rich_rpt_typical-subtyp"/>
</dbReference>
<evidence type="ECO:0000256" key="1">
    <source>
        <dbReference type="ARBA" id="ARBA00011982"/>
    </source>
</evidence>
<dbReference type="InterPro" id="IPR036390">
    <property type="entry name" value="WH_DNA-bd_sf"/>
</dbReference>
<dbReference type="InterPro" id="IPR055414">
    <property type="entry name" value="LRR_R13L4/SHOC2-like"/>
</dbReference>
<dbReference type="Pfam" id="PF23282">
    <property type="entry name" value="WHD_ROQ1"/>
    <property type="match status" value="1"/>
</dbReference>
<evidence type="ECO:0000313" key="9">
    <source>
        <dbReference type="EMBL" id="KAB2596466.1"/>
    </source>
</evidence>
<evidence type="ECO:0000256" key="5">
    <source>
        <dbReference type="ARBA" id="ARBA00022821"/>
    </source>
</evidence>
<dbReference type="InterPro" id="IPR035897">
    <property type="entry name" value="Toll_tir_struct_dom_sf"/>
</dbReference>
<dbReference type="SUPFAM" id="SSF52058">
    <property type="entry name" value="L domain-like"/>
    <property type="match status" value="4"/>
</dbReference>
<dbReference type="PRINTS" id="PR00364">
    <property type="entry name" value="DISEASERSIST"/>
</dbReference>
<dbReference type="GO" id="GO:0006952">
    <property type="term" value="P:defense response"/>
    <property type="evidence" value="ECO:0007669"/>
    <property type="project" value="UniProtKB-KW"/>
</dbReference>
<reference evidence="9 10" key="1">
    <citation type="submission" date="2019-09" db="EMBL/GenBank/DDBJ databases">
        <authorList>
            <person name="Ou C."/>
        </authorList>
    </citation>
    <scope>NUCLEOTIDE SEQUENCE [LARGE SCALE GENOMIC DNA]</scope>
    <source>
        <strain evidence="9">S2</strain>
        <tissue evidence="9">Leaf</tissue>
    </source>
</reference>
<comment type="catalytic activity">
    <reaction evidence="7">
        <text>NAD(+) + H2O = ADP-D-ribose + nicotinamide + H(+)</text>
        <dbReference type="Rhea" id="RHEA:16301"/>
        <dbReference type="ChEBI" id="CHEBI:15377"/>
        <dbReference type="ChEBI" id="CHEBI:15378"/>
        <dbReference type="ChEBI" id="CHEBI:17154"/>
        <dbReference type="ChEBI" id="CHEBI:57540"/>
        <dbReference type="ChEBI" id="CHEBI:57967"/>
        <dbReference type="EC" id="3.2.2.6"/>
    </reaction>
    <physiologicalReaction direction="left-to-right" evidence="7">
        <dbReference type="Rhea" id="RHEA:16302"/>
    </physiologicalReaction>
</comment>
<evidence type="ECO:0000259" key="8">
    <source>
        <dbReference type="PROSITE" id="PS50104"/>
    </source>
</evidence>
<dbReference type="SUPFAM" id="SSF52540">
    <property type="entry name" value="P-loop containing nucleoside triphosphate hydrolases"/>
    <property type="match status" value="1"/>
</dbReference>
<feature type="domain" description="TIR" evidence="8">
    <location>
        <begin position="11"/>
        <end position="177"/>
    </location>
</feature>
<dbReference type="SUPFAM" id="SSF46785">
    <property type="entry name" value="Winged helix' DNA-binding domain"/>
    <property type="match status" value="1"/>
</dbReference>
<dbReference type="Gene3D" id="3.40.50.10140">
    <property type="entry name" value="Toll/interleukin-1 receptor homology (TIR) domain"/>
    <property type="match status" value="1"/>
</dbReference>
<dbReference type="Pfam" id="PF23286">
    <property type="entry name" value="LRR_13"/>
    <property type="match status" value="4"/>
</dbReference>
<dbReference type="PANTHER" id="PTHR11017">
    <property type="entry name" value="LEUCINE-RICH REPEAT-CONTAINING PROTEIN"/>
    <property type="match status" value="1"/>
</dbReference>
<dbReference type="InterPro" id="IPR000157">
    <property type="entry name" value="TIR_dom"/>
</dbReference>
<dbReference type="InterPro" id="IPR027417">
    <property type="entry name" value="P-loop_NTPase"/>
</dbReference>
<evidence type="ECO:0000256" key="3">
    <source>
        <dbReference type="ARBA" id="ARBA00022737"/>
    </source>
</evidence>
<keyword evidence="5" id="KW-0611">Plant defense</keyword>
<dbReference type="SMART" id="SM00369">
    <property type="entry name" value="LRR_TYP"/>
    <property type="match status" value="11"/>
</dbReference>
<dbReference type="OrthoDB" id="2018313at2759"/>
<keyword evidence="6" id="KW-0520">NAD</keyword>
<dbReference type="GO" id="GO:0007165">
    <property type="term" value="P:signal transduction"/>
    <property type="evidence" value="ECO:0007669"/>
    <property type="project" value="InterPro"/>
</dbReference>
<protein>
    <recommendedName>
        <fullName evidence="1">ADP-ribosyl cyclase/cyclic ADP-ribose hydrolase</fullName>
        <ecNumber evidence="1">3.2.2.6</ecNumber>
    </recommendedName>
</protein>
<dbReference type="Gene3D" id="3.40.50.300">
    <property type="entry name" value="P-loop containing nucleotide triphosphate hydrolases"/>
    <property type="match status" value="1"/>
</dbReference>
<dbReference type="Pfam" id="PF01582">
    <property type="entry name" value="TIR"/>
    <property type="match status" value="1"/>
</dbReference>
<dbReference type="EMBL" id="SMOL01000781">
    <property type="protein sequence ID" value="KAB2596466.1"/>
    <property type="molecule type" value="Genomic_DNA"/>
</dbReference>
<evidence type="ECO:0000256" key="6">
    <source>
        <dbReference type="ARBA" id="ARBA00023027"/>
    </source>
</evidence>
<proteinExistence type="predicted"/>